<dbReference type="EMBL" id="AM778897">
    <property type="protein sequence ID" value="CAO86465.1"/>
    <property type="molecule type" value="Genomic_DNA"/>
</dbReference>
<evidence type="ECO:0000256" key="1">
    <source>
        <dbReference type="SAM" id="Phobius"/>
    </source>
</evidence>
<keyword evidence="1" id="KW-0472">Membrane</keyword>
<name>A8YB70_MICA7</name>
<protein>
    <submittedName>
        <fullName evidence="2">Similarity. Hypothetical start</fullName>
    </submittedName>
</protein>
<feature type="transmembrane region" description="Helical" evidence="1">
    <location>
        <begin position="27"/>
        <end position="46"/>
    </location>
</feature>
<dbReference type="AlphaFoldDB" id="A8YB70"/>
<organism evidence="2">
    <name type="scientific">Microcystis aeruginosa (strain PCC 7806)</name>
    <dbReference type="NCBI Taxonomy" id="267872"/>
    <lineage>
        <taxon>Bacteria</taxon>
        <taxon>Bacillati</taxon>
        <taxon>Cyanobacteriota</taxon>
        <taxon>Cyanophyceae</taxon>
        <taxon>Oscillatoriophycideae</taxon>
        <taxon>Chroococcales</taxon>
        <taxon>Microcystaceae</taxon>
        <taxon>Microcystis</taxon>
    </lineage>
</organism>
<keyword evidence="1" id="KW-1133">Transmembrane helix</keyword>
<sequence>MIYHDSIYFTDDCLSFIVFTMSPKNKIALLFIGSGLISGIIISYHLPAEKLVFALTGPTAVVGAGLSEWNSTREKSDDDSDTN</sequence>
<reference evidence="2" key="1">
    <citation type="submission" date="2007-08" db="EMBL/GenBank/DDBJ databases">
        <authorList>
            <person name="Frangeul L."/>
        </authorList>
    </citation>
    <scope>NUCLEOTIDE SEQUENCE</scope>
    <source>
        <strain evidence="2">PCC 7806</strain>
    </source>
</reference>
<evidence type="ECO:0000313" key="2">
    <source>
        <dbReference type="EMBL" id="CAO86465.1"/>
    </source>
</evidence>
<keyword evidence="1" id="KW-0812">Transmembrane</keyword>
<gene>
    <name evidence="3" type="ORF">IPF_1511</name>
    <name evidence="2" type="ORF">IPF_4999</name>
</gene>
<dbReference type="EMBL" id="AM778928">
    <property type="protein sequence ID" value="CAO86989.1"/>
    <property type="molecule type" value="Genomic_DNA"/>
</dbReference>
<accession>A8YB70</accession>
<evidence type="ECO:0000313" key="3">
    <source>
        <dbReference type="EMBL" id="CAO86989.1"/>
    </source>
</evidence>
<proteinExistence type="predicted"/>